<name>A0A127FBJ3_STEDE</name>
<protein>
    <recommendedName>
        <fullName evidence="3">Spore coat protein U domain-containing protein</fullName>
    </recommendedName>
</protein>
<gene>
    <name evidence="1" type="ORF">ACG33_07380</name>
</gene>
<keyword evidence="2" id="KW-1185">Reference proteome</keyword>
<evidence type="ECO:0008006" key="3">
    <source>
        <dbReference type="Google" id="ProtNLM"/>
    </source>
</evidence>
<dbReference type="KEGG" id="sdf:ACG33_07380"/>
<evidence type="ECO:0000313" key="2">
    <source>
        <dbReference type="Proteomes" id="UP000070250"/>
    </source>
</evidence>
<accession>A0A127FBJ3</accession>
<evidence type="ECO:0000313" key="1">
    <source>
        <dbReference type="EMBL" id="AMN46919.1"/>
    </source>
</evidence>
<dbReference type="AlphaFoldDB" id="A0A127FBJ3"/>
<dbReference type="STRING" id="465721.ACG33_07380"/>
<dbReference type="Proteomes" id="UP000070250">
    <property type="component" value="Chromosome"/>
</dbReference>
<organism evidence="1 2">
    <name type="scientific">Steroidobacter denitrificans</name>
    <dbReference type="NCBI Taxonomy" id="465721"/>
    <lineage>
        <taxon>Bacteria</taxon>
        <taxon>Pseudomonadati</taxon>
        <taxon>Pseudomonadota</taxon>
        <taxon>Gammaproteobacteria</taxon>
        <taxon>Steroidobacterales</taxon>
        <taxon>Steroidobacteraceae</taxon>
        <taxon>Steroidobacter</taxon>
    </lineage>
</organism>
<proteinExistence type="predicted"/>
<reference evidence="1 2" key="1">
    <citation type="submission" date="2015-06" db="EMBL/GenBank/DDBJ databases">
        <title>A Comprehensive Approach to Explore the Metabolic and Phylogenetic Diversity of Bacterial Steroid Degradation in the Environment: Testosterone as an Example.</title>
        <authorList>
            <person name="Yang F.-C."/>
            <person name="Chen Y.-L."/>
            <person name="Yu C.-P."/>
            <person name="Tang S.-L."/>
            <person name="Wang P.-H."/>
            <person name="Ismail W."/>
            <person name="Wang C.-H."/>
            <person name="Yang C.-Y."/>
            <person name="Chiang Y.-R."/>
        </authorList>
    </citation>
    <scope>NUCLEOTIDE SEQUENCE [LARGE SCALE GENOMIC DNA]</scope>
    <source>
        <strain evidence="1 2">DSM 18526</strain>
    </source>
</reference>
<sequence>MQSLHLDRFYPDNGQILLSSLLFRLRSTSLRGLLTGVAATVVIGCLTAGSASAATQGQRGATSTGSLGVSLTVPTLARVSKLEDIQLGSWTGAGDLTGSSNAICVWTNSGVYSITAQSQNVQGNDFNLRSNSGKLVPYKVQWAQSGNQTSGQALNPNSPLTGQNTNAQSIDCSQGPNATAGLFVNIAENALSAAGEGAYSDTLTLVITPL</sequence>
<dbReference type="EMBL" id="CP011971">
    <property type="protein sequence ID" value="AMN46919.1"/>
    <property type="molecule type" value="Genomic_DNA"/>
</dbReference>